<accession>A0A0D8FTB8</accession>
<comment type="caution">
    <text evidence="1">The sequence shown here is derived from an EMBL/GenBank/DDBJ whole genome shotgun (WGS) entry which is preliminary data.</text>
</comment>
<name>A0A0D8FTB8_9ACTN</name>
<dbReference type="RefSeq" id="WP_269078258.1">
    <property type="nucleotide sequence ID" value="NZ_JQKF01000012.1"/>
</dbReference>
<evidence type="ECO:0000313" key="1">
    <source>
        <dbReference type="EMBL" id="KJE76523.1"/>
    </source>
</evidence>
<protein>
    <submittedName>
        <fullName evidence="1">Uncharacterized protein</fullName>
    </submittedName>
</protein>
<dbReference type="AlphaFoldDB" id="A0A0D8FTB8"/>
<organism evidence="1 2">
    <name type="scientific">Ferrimicrobium acidiphilum DSM 19497</name>
    <dbReference type="NCBI Taxonomy" id="1121877"/>
    <lineage>
        <taxon>Bacteria</taxon>
        <taxon>Bacillati</taxon>
        <taxon>Actinomycetota</taxon>
        <taxon>Acidimicrobiia</taxon>
        <taxon>Acidimicrobiales</taxon>
        <taxon>Acidimicrobiaceae</taxon>
        <taxon>Ferrimicrobium</taxon>
    </lineage>
</organism>
<reference evidence="1 2" key="1">
    <citation type="submission" date="2015-01" db="EMBL/GenBank/DDBJ databases">
        <title>Draft genome of the acidophilic iron oxidizer Ferrimicrobium acidiphilum strain T23.</title>
        <authorList>
            <person name="Poehlein A."/>
            <person name="Eisen S."/>
            <person name="Schloemann M."/>
            <person name="Johnson B.D."/>
            <person name="Daniel R."/>
            <person name="Muehling M."/>
        </authorList>
    </citation>
    <scope>NUCLEOTIDE SEQUENCE [LARGE SCALE GENOMIC DNA]</scope>
    <source>
        <strain evidence="1 2">T23</strain>
    </source>
</reference>
<evidence type="ECO:0000313" key="2">
    <source>
        <dbReference type="Proteomes" id="UP000032336"/>
    </source>
</evidence>
<sequence length="43" mass="4579">MGGKEVDGEQSYSQISAGVGFPIVPDIVISGLRGDFERLIVIE</sequence>
<keyword evidence="2" id="KW-1185">Reference proteome</keyword>
<proteinExistence type="predicted"/>
<gene>
    <name evidence="1" type="ORF">FEAC_17500</name>
</gene>
<dbReference type="Proteomes" id="UP000032336">
    <property type="component" value="Unassembled WGS sequence"/>
</dbReference>
<dbReference type="EMBL" id="JXUW01000015">
    <property type="protein sequence ID" value="KJE76523.1"/>
    <property type="molecule type" value="Genomic_DNA"/>
</dbReference>
<dbReference type="GeneID" id="78374211"/>
<dbReference type="STRING" id="1121877.FEAC_17500"/>